<dbReference type="Proteomes" id="UP000663870">
    <property type="component" value="Unassembled WGS sequence"/>
</dbReference>
<dbReference type="Proteomes" id="UP000663854">
    <property type="component" value="Unassembled WGS sequence"/>
</dbReference>
<dbReference type="EMBL" id="CAJNOL010003194">
    <property type="protein sequence ID" value="CAF1551008.1"/>
    <property type="molecule type" value="Genomic_DNA"/>
</dbReference>
<feature type="compositionally biased region" description="Basic and acidic residues" evidence="1">
    <location>
        <begin position="223"/>
        <end position="240"/>
    </location>
</feature>
<protein>
    <submittedName>
        <fullName evidence="2">Uncharacterized protein</fullName>
    </submittedName>
</protein>
<evidence type="ECO:0000256" key="1">
    <source>
        <dbReference type="SAM" id="MobiDB-lite"/>
    </source>
</evidence>
<reference evidence="2" key="1">
    <citation type="submission" date="2021-02" db="EMBL/GenBank/DDBJ databases">
        <authorList>
            <person name="Nowell W R."/>
        </authorList>
    </citation>
    <scope>NUCLEOTIDE SEQUENCE</scope>
</reference>
<organism evidence="2 4">
    <name type="scientific">Rotaria sordida</name>
    <dbReference type="NCBI Taxonomy" id="392033"/>
    <lineage>
        <taxon>Eukaryota</taxon>
        <taxon>Metazoa</taxon>
        <taxon>Spiralia</taxon>
        <taxon>Gnathifera</taxon>
        <taxon>Rotifera</taxon>
        <taxon>Eurotatoria</taxon>
        <taxon>Bdelloidea</taxon>
        <taxon>Philodinida</taxon>
        <taxon>Philodinidae</taxon>
        <taxon>Rotaria</taxon>
    </lineage>
</organism>
<name>A0A815BT37_9BILA</name>
<evidence type="ECO:0000313" key="5">
    <source>
        <dbReference type="Proteomes" id="UP000663870"/>
    </source>
</evidence>
<proteinExistence type="predicted"/>
<dbReference type="AlphaFoldDB" id="A0A815BT37"/>
<gene>
    <name evidence="3" type="ORF">JXQ802_LOCUS43637</name>
    <name evidence="2" type="ORF">PYM288_LOCUS28404</name>
</gene>
<evidence type="ECO:0000313" key="4">
    <source>
        <dbReference type="Proteomes" id="UP000663854"/>
    </source>
</evidence>
<accession>A0A815BT37</accession>
<keyword evidence="5" id="KW-1185">Reference proteome</keyword>
<evidence type="ECO:0000313" key="2">
    <source>
        <dbReference type="EMBL" id="CAF1271498.1"/>
    </source>
</evidence>
<feature type="region of interest" description="Disordered" evidence="1">
    <location>
        <begin position="214"/>
        <end position="240"/>
    </location>
</feature>
<sequence length="240" mass="27141">MMDEFNEPYIKDIFVLVTGGDLNEGINIRQACFNIFNNLVDINDEDFVNNDLLYLYQQLKNRIIIIKPVLMIPESEEESDDDEVENTDDYPSLWINYCSQLKIASMGIFWASVSGKFNIAITNLNRSCTPEELEQFNRALSFIPDDVVFELSESITESSISATTTETEIVLPTDEQESVMNTNTTVPPTSLSLGRVNNVSLKEVNKYEKEESAVIATDTGNDLSKKKSELGHEDETKKIK</sequence>
<comment type="caution">
    <text evidence="2">The sequence shown here is derived from an EMBL/GenBank/DDBJ whole genome shotgun (WGS) entry which is preliminary data.</text>
</comment>
<dbReference type="EMBL" id="CAJNOH010002088">
    <property type="protein sequence ID" value="CAF1271498.1"/>
    <property type="molecule type" value="Genomic_DNA"/>
</dbReference>
<evidence type="ECO:0000313" key="3">
    <source>
        <dbReference type="EMBL" id="CAF1551008.1"/>
    </source>
</evidence>